<feature type="compositionally biased region" description="Polar residues" evidence="1">
    <location>
        <begin position="255"/>
        <end position="269"/>
    </location>
</feature>
<evidence type="ECO:0000313" key="4">
    <source>
        <dbReference type="Proteomes" id="UP000016924"/>
    </source>
</evidence>
<keyword evidence="4" id="KW-1185">Reference proteome</keyword>
<proteinExistence type="predicted"/>
<dbReference type="HOGENOM" id="CLU_857923_0_0_1"/>
<gene>
    <name evidence="3" type="ORF">W97_01703</name>
</gene>
<sequence>MYHLVCFLALAILAPAAKALLNITVPNSVNAGTSIGIHIGNDLHLGDESLDAEFDFMRIFLSATTDDGQISGPICLLADNTPISSTDFIVQIPASVGPPGCFYYLKATRYVREWNGDFQQCAQEERTDSGWGAECPATVSNHFSLANATSQWTDFELDGRSRRWHMEYIPCDIYHSVRQGIDEFYNDHPAHLDDAAVDETIYDNIRECLAGLNDDVTAAITAAPIAVGGEIVTDTTTTTTPSAPHVVPRAAQAPPENTTEVPTANTTLGYASPPHPIAAPTRPASEGVRPVSRWWTVFASFAIGQAVRIIFGYWPAMEFSSAGG</sequence>
<dbReference type="RefSeq" id="XP_007777798.1">
    <property type="nucleotide sequence ID" value="XM_007779608.1"/>
</dbReference>
<evidence type="ECO:0008006" key="5">
    <source>
        <dbReference type="Google" id="ProtNLM"/>
    </source>
</evidence>
<dbReference type="OrthoDB" id="5076485at2759"/>
<dbReference type="OMA" id="YDNIREC"/>
<dbReference type="AlphaFoldDB" id="R7YLH1"/>
<dbReference type="EMBL" id="JH767559">
    <property type="protein sequence ID" value="EON62481.1"/>
    <property type="molecule type" value="Genomic_DNA"/>
</dbReference>
<feature type="region of interest" description="Disordered" evidence="1">
    <location>
        <begin position="237"/>
        <end position="285"/>
    </location>
</feature>
<accession>R7YLH1</accession>
<name>R7YLH1_CONA1</name>
<evidence type="ECO:0000256" key="2">
    <source>
        <dbReference type="SAM" id="SignalP"/>
    </source>
</evidence>
<organism evidence="3 4">
    <name type="scientific">Coniosporium apollinis (strain CBS 100218)</name>
    <name type="common">Rock-inhabiting black yeast</name>
    <dbReference type="NCBI Taxonomy" id="1168221"/>
    <lineage>
        <taxon>Eukaryota</taxon>
        <taxon>Fungi</taxon>
        <taxon>Dikarya</taxon>
        <taxon>Ascomycota</taxon>
        <taxon>Pezizomycotina</taxon>
        <taxon>Dothideomycetes</taxon>
        <taxon>Dothideomycetes incertae sedis</taxon>
        <taxon>Coniosporium</taxon>
    </lineage>
</organism>
<evidence type="ECO:0000256" key="1">
    <source>
        <dbReference type="SAM" id="MobiDB-lite"/>
    </source>
</evidence>
<feature type="signal peptide" evidence="2">
    <location>
        <begin position="1"/>
        <end position="19"/>
    </location>
</feature>
<evidence type="ECO:0000313" key="3">
    <source>
        <dbReference type="EMBL" id="EON62481.1"/>
    </source>
</evidence>
<protein>
    <recommendedName>
        <fullName evidence="5">Ubiquitin 3 binding protein But2 C-terminal domain-containing protein</fullName>
    </recommendedName>
</protein>
<dbReference type="Proteomes" id="UP000016924">
    <property type="component" value="Unassembled WGS sequence"/>
</dbReference>
<feature type="chain" id="PRO_5004450560" description="Ubiquitin 3 binding protein But2 C-terminal domain-containing protein" evidence="2">
    <location>
        <begin position="20"/>
        <end position="324"/>
    </location>
</feature>
<keyword evidence="2" id="KW-0732">Signal</keyword>
<dbReference type="GeneID" id="19899014"/>
<reference evidence="4" key="1">
    <citation type="submission" date="2012-06" db="EMBL/GenBank/DDBJ databases">
        <title>The genome sequence of Coniosporium apollinis CBS 100218.</title>
        <authorList>
            <consortium name="The Broad Institute Genome Sequencing Platform"/>
            <person name="Cuomo C."/>
            <person name="Gorbushina A."/>
            <person name="Noack S."/>
            <person name="Walker B."/>
            <person name="Young S.K."/>
            <person name="Zeng Q."/>
            <person name="Gargeya S."/>
            <person name="Fitzgerald M."/>
            <person name="Haas B."/>
            <person name="Abouelleil A."/>
            <person name="Alvarado L."/>
            <person name="Arachchi H.M."/>
            <person name="Berlin A.M."/>
            <person name="Chapman S.B."/>
            <person name="Goldberg J."/>
            <person name="Griggs A."/>
            <person name="Gujja S."/>
            <person name="Hansen M."/>
            <person name="Howarth C."/>
            <person name="Imamovic A."/>
            <person name="Larimer J."/>
            <person name="McCowan C."/>
            <person name="Montmayeur A."/>
            <person name="Murphy C."/>
            <person name="Neiman D."/>
            <person name="Pearson M."/>
            <person name="Priest M."/>
            <person name="Roberts A."/>
            <person name="Saif S."/>
            <person name="Shea T."/>
            <person name="Sisk P."/>
            <person name="Sykes S."/>
            <person name="Wortman J."/>
            <person name="Nusbaum C."/>
            <person name="Birren B."/>
        </authorList>
    </citation>
    <scope>NUCLEOTIDE SEQUENCE [LARGE SCALE GENOMIC DNA]</scope>
    <source>
        <strain evidence="4">CBS 100218</strain>
    </source>
</reference>